<protein>
    <submittedName>
        <fullName evidence="1">Uncharacterized protein</fullName>
    </submittedName>
</protein>
<accession>A0A9P4NUH6</accession>
<dbReference type="EMBL" id="MU007032">
    <property type="protein sequence ID" value="KAF2431441.1"/>
    <property type="molecule type" value="Genomic_DNA"/>
</dbReference>
<comment type="caution">
    <text evidence="1">The sequence shown here is derived from an EMBL/GenBank/DDBJ whole genome shotgun (WGS) entry which is preliminary data.</text>
</comment>
<dbReference type="AlphaFoldDB" id="A0A9P4NUH6"/>
<name>A0A9P4NUH6_9PEZI</name>
<evidence type="ECO:0000313" key="2">
    <source>
        <dbReference type="Proteomes" id="UP000800235"/>
    </source>
</evidence>
<keyword evidence="2" id="KW-1185">Reference proteome</keyword>
<reference evidence="1" key="1">
    <citation type="journal article" date="2020" name="Stud. Mycol.">
        <title>101 Dothideomycetes genomes: a test case for predicting lifestyles and emergence of pathogens.</title>
        <authorList>
            <person name="Haridas S."/>
            <person name="Albert R."/>
            <person name="Binder M."/>
            <person name="Bloem J."/>
            <person name="Labutti K."/>
            <person name="Salamov A."/>
            <person name="Andreopoulos B."/>
            <person name="Baker S."/>
            <person name="Barry K."/>
            <person name="Bills G."/>
            <person name="Bluhm B."/>
            <person name="Cannon C."/>
            <person name="Castanera R."/>
            <person name="Culley D."/>
            <person name="Daum C."/>
            <person name="Ezra D."/>
            <person name="Gonzalez J."/>
            <person name="Henrissat B."/>
            <person name="Kuo A."/>
            <person name="Liang C."/>
            <person name="Lipzen A."/>
            <person name="Lutzoni F."/>
            <person name="Magnuson J."/>
            <person name="Mondo S."/>
            <person name="Nolan M."/>
            <person name="Ohm R."/>
            <person name="Pangilinan J."/>
            <person name="Park H.-J."/>
            <person name="Ramirez L."/>
            <person name="Alfaro M."/>
            <person name="Sun H."/>
            <person name="Tritt A."/>
            <person name="Yoshinaga Y."/>
            <person name="Zwiers L.-H."/>
            <person name="Turgeon B."/>
            <person name="Goodwin S."/>
            <person name="Spatafora J."/>
            <person name="Crous P."/>
            <person name="Grigoriev I."/>
        </authorList>
    </citation>
    <scope>NUCLEOTIDE SEQUENCE</scope>
    <source>
        <strain evidence="1">CBS 130266</strain>
    </source>
</reference>
<organism evidence="1 2">
    <name type="scientific">Tothia fuscella</name>
    <dbReference type="NCBI Taxonomy" id="1048955"/>
    <lineage>
        <taxon>Eukaryota</taxon>
        <taxon>Fungi</taxon>
        <taxon>Dikarya</taxon>
        <taxon>Ascomycota</taxon>
        <taxon>Pezizomycotina</taxon>
        <taxon>Dothideomycetes</taxon>
        <taxon>Pleosporomycetidae</taxon>
        <taxon>Venturiales</taxon>
        <taxon>Cylindrosympodiaceae</taxon>
        <taxon>Tothia</taxon>
    </lineage>
</organism>
<evidence type="ECO:0000313" key="1">
    <source>
        <dbReference type="EMBL" id="KAF2431441.1"/>
    </source>
</evidence>
<sequence length="181" mass="20538">MEIIVALTDAIYNSLPNSPPLFCCRSPMLRGDLGIRGRPNRTLFQPLLDKLSEFGVSCTYLLSAQEENKEFAILPFDAVETYPAIAHRQDLVAFKMTKHRYNGDLNAFDLGPETAPARYFLDLPPGRQQIIETSATVAEFDRVVKEMVGVWQDFACEEHGHRWRVKLYYRRSPVVRAGASS</sequence>
<gene>
    <name evidence="1" type="ORF">EJ08DRAFT_696526</name>
</gene>
<dbReference type="Proteomes" id="UP000800235">
    <property type="component" value="Unassembled WGS sequence"/>
</dbReference>
<proteinExistence type="predicted"/>